<dbReference type="Gene3D" id="3.40.50.300">
    <property type="entry name" value="P-loop containing nucleotide triphosphate hydrolases"/>
    <property type="match status" value="1"/>
</dbReference>
<dbReference type="EMBL" id="JBHSFK010000011">
    <property type="protein sequence ID" value="MFC4501653.1"/>
    <property type="molecule type" value="Genomic_DNA"/>
</dbReference>
<proteinExistence type="predicted"/>
<keyword evidence="2" id="KW-0547">Nucleotide-binding</keyword>
<dbReference type="Proteomes" id="UP001595839">
    <property type="component" value="Unassembled WGS sequence"/>
</dbReference>
<dbReference type="InterPro" id="IPR027417">
    <property type="entry name" value="P-loop_NTPase"/>
</dbReference>
<dbReference type="Pfam" id="PF13424">
    <property type="entry name" value="TPR_12"/>
    <property type="match status" value="2"/>
</dbReference>
<dbReference type="SMART" id="SM00028">
    <property type="entry name" value="TPR"/>
    <property type="match status" value="4"/>
</dbReference>
<evidence type="ECO:0000259" key="1">
    <source>
        <dbReference type="PROSITE" id="PS50943"/>
    </source>
</evidence>
<dbReference type="Pfam" id="PF00931">
    <property type="entry name" value="NB-ARC"/>
    <property type="match status" value="1"/>
</dbReference>
<dbReference type="Gene3D" id="1.10.260.40">
    <property type="entry name" value="lambda repressor-like DNA-binding domains"/>
    <property type="match status" value="1"/>
</dbReference>
<dbReference type="SUPFAM" id="SSF52540">
    <property type="entry name" value="P-loop containing nucleoside triphosphate hydrolases"/>
    <property type="match status" value="1"/>
</dbReference>
<dbReference type="Gene3D" id="1.25.40.10">
    <property type="entry name" value="Tetratricopeptide repeat domain"/>
    <property type="match status" value="2"/>
</dbReference>
<dbReference type="RefSeq" id="WP_381163335.1">
    <property type="nucleotide sequence ID" value="NZ_JBHSFK010000011.1"/>
</dbReference>
<dbReference type="Pfam" id="PF13560">
    <property type="entry name" value="HTH_31"/>
    <property type="match status" value="1"/>
</dbReference>
<protein>
    <submittedName>
        <fullName evidence="2">ATP-binding protein</fullName>
    </submittedName>
</protein>
<dbReference type="SUPFAM" id="SSF48452">
    <property type="entry name" value="TPR-like"/>
    <property type="match status" value="2"/>
</dbReference>
<dbReference type="SMART" id="SM00530">
    <property type="entry name" value="HTH_XRE"/>
    <property type="match status" value="1"/>
</dbReference>
<sequence>MIDPGGTDRGTDRARQAERAELSAERATFGALLRELRLAASQTIEGLAEASGVSVRGIGDLERGRRAAPQRRTVAALADGLGLDEALRERLLAAARTGRTAGYSPVGVRAFPRGVDDFVGREPELTRLSTLAEQSHGDIPQGRTDAQVLAEEGHGDAPALGRQPHRGAVQPVVVAVSGPPGAGKTTLALHAARDLSERFPDGQLVVDLCGTDDTPPGPAELVLGVLKALQVADRDLVRAGPQGHVALYRRLLAERRCLLVLDNARDEAQVRPLLPAAGRSMVVVTSRRMLTGLDSVHRLPLGELSPADAAAFLTALVGPERAAADPAAVAEVAERCGHLPLALRVAGNWLATRTGWTVRRLADRLAAEDRRLDALAAGDVRVAAAFDLSYRQLTPAAARLFRRLALVPGPDTGAAGAARLTGQPLFDAEDALEELVETGLLGTDGDRYRLHDLLRLYARTRLTAEEAEEARESLYAWLLETTVLAGRWFEPDHGAPPPGRVRTVDLSTADRARVWLRAEGANWLAALRAAAVAGEHTTVVEVAEALHWFSDQWIFWGHWPEVFGTAARSARELGDPVLEATHLNYHAWALLTCEDRPEDSLARSAEALAIARGAGDLRQEAWSHIYRAMALRRLGDYAPAAEHMRRAAPLFEAVGDLPGTLQALHGRGVVLLDAGNAERALVVYRDTLAFLERCGDRMEPHIARFSRGGLFSDMGRCHALLERWPEAVDHLGTSVAIYRESGNTAMESRQLVGLGNALLSAGRPAEAREVFARCVSLGPAADPQRVAEARDALARLDAR</sequence>
<dbReference type="SUPFAM" id="SSF47413">
    <property type="entry name" value="lambda repressor-like DNA-binding domains"/>
    <property type="match status" value="1"/>
</dbReference>
<dbReference type="InterPro" id="IPR001387">
    <property type="entry name" value="Cro/C1-type_HTH"/>
</dbReference>
<keyword evidence="3" id="KW-1185">Reference proteome</keyword>
<dbReference type="GO" id="GO:0005524">
    <property type="term" value="F:ATP binding"/>
    <property type="evidence" value="ECO:0007669"/>
    <property type="project" value="UniProtKB-KW"/>
</dbReference>
<dbReference type="InterPro" id="IPR010982">
    <property type="entry name" value="Lambda_DNA-bd_dom_sf"/>
</dbReference>
<dbReference type="CDD" id="cd00093">
    <property type="entry name" value="HTH_XRE"/>
    <property type="match status" value="1"/>
</dbReference>
<name>A0ABV9AP47_9ACTN</name>
<accession>A0ABV9AP47</accession>
<feature type="domain" description="HTH cro/C1-type" evidence="1">
    <location>
        <begin position="33"/>
        <end position="88"/>
    </location>
</feature>
<reference evidence="3" key="1">
    <citation type="journal article" date="2019" name="Int. J. Syst. Evol. Microbiol.">
        <title>The Global Catalogue of Microorganisms (GCM) 10K type strain sequencing project: providing services to taxonomists for standard genome sequencing and annotation.</title>
        <authorList>
            <consortium name="The Broad Institute Genomics Platform"/>
            <consortium name="The Broad Institute Genome Sequencing Center for Infectious Disease"/>
            <person name="Wu L."/>
            <person name="Ma J."/>
        </authorList>
    </citation>
    <scope>NUCLEOTIDE SEQUENCE [LARGE SCALE GENOMIC DNA]</scope>
    <source>
        <strain evidence="3">CGMCC 4.7177</strain>
    </source>
</reference>
<evidence type="ECO:0000313" key="2">
    <source>
        <dbReference type="EMBL" id="MFC4501653.1"/>
    </source>
</evidence>
<dbReference type="PANTHER" id="PTHR47691:SF3">
    <property type="entry name" value="HTH-TYPE TRANSCRIPTIONAL REGULATOR RV0890C-RELATED"/>
    <property type="match status" value="1"/>
</dbReference>
<gene>
    <name evidence="2" type="ORF">ACFPIH_19300</name>
</gene>
<dbReference type="PRINTS" id="PR00364">
    <property type="entry name" value="DISEASERSIST"/>
</dbReference>
<dbReference type="InterPro" id="IPR002182">
    <property type="entry name" value="NB-ARC"/>
</dbReference>
<organism evidence="2 3">
    <name type="scientific">Streptomyces vulcanius</name>
    <dbReference type="NCBI Taxonomy" id="1441876"/>
    <lineage>
        <taxon>Bacteria</taxon>
        <taxon>Bacillati</taxon>
        <taxon>Actinomycetota</taxon>
        <taxon>Actinomycetes</taxon>
        <taxon>Kitasatosporales</taxon>
        <taxon>Streptomycetaceae</taxon>
        <taxon>Streptomyces</taxon>
    </lineage>
</organism>
<dbReference type="PROSITE" id="PS50943">
    <property type="entry name" value="HTH_CROC1"/>
    <property type="match status" value="1"/>
</dbReference>
<dbReference type="InterPro" id="IPR011990">
    <property type="entry name" value="TPR-like_helical_dom_sf"/>
</dbReference>
<evidence type="ECO:0000313" key="3">
    <source>
        <dbReference type="Proteomes" id="UP001595839"/>
    </source>
</evidence>
<dbReference type="PANTHER" id="PTHR47691">
    <property type="entry name" value="REGULATOR-RELATED"/>
    <property type="match status" value="1"/>
</dbReference>
<keyword evidence="2" id="KW-0067">ATP-binding</keyword>
<dbReference type="InterPro" id="IPR019734">
    <property type="entry name" value="TPR_rpt"/>
</dbReference>
<comment type="caution">
    <text evidence="2">The sequence shown here is derived from an EMBL/GenBank/DDBJ whole genome shotgun (WGS) entry which is preliminary data.</text>
</comment>